<dbReference type="PANTHER" id="PTHR41913:SF1">
    <property type="entry name" value="DUF1684 DOMAIN-CONTAINING PROTEIN"/>
    <property type="match status" value="1"/>
</dbReference>
<dbReference type="PANTHER" id="PTHR41913">
    <property type="entry name" value="DUF1684 DOMAIN-CONTAINING PROTEIN"/>
    <property type="match status" value="1"/>
</dbReference>
<dbReference type="Proteomes" id="UP000218244">
    <property type="component" value="Chromosome"/>
</dbReference>
<proteinExistence type="predicted"/>
<dbReference type="KEGG" id="csur:N24_3132"/>
<sequence length="286" mass="31735">MNKTPSPNRQHGLDWLETLIFTLKDGTKMIDTLNAQTAIDLTDWHAWHLSRNRDAISRTGATSLSATEWISATSLKDAHTFPSLPGKWYQRGGGVVGAHLPPAFATTGTVQIHPGELLVAGDVTLTVFERLGQYALQIFDARNPQRFEFHSIATFPPSDEWRIDARFFPEPDTVNSAAADGVIVATPTAGWVHFLKDRVDYRLRVTVQGNNLRALFSDNSSQLGVYQHRFVDIPRPDTHGNTVIDFNRAYLPPKALNKKFLCPSPSLNNHLNLSVQAGEKWVVAGA</sequence>
<evidence type="ECO:0000313" key="1">
    <source>
        <dbReference type="EMBL" id="BAU97394.1"/>
    </source>
</evidence>
<dbReference type="InterPro" id="IPR012467">
    <property type="entry name" value="DUF1684"/>
</dbReference>
<evidence type="ECO:0000313" key="2">
    <source>
        <dbReference type="Proteomes" id="UP000218244"/>
    </source>
</evidence>
<dbReference type="EMBL" id="AP017369">
    <property type="protein sequence ID" value="BAU97394.1"/>
    <property type="molecule type" value="Genomic_DNA"/>
</dbReference>
<dbReference type="RefSeq" id="WP_231911050.1">
    <property type="nucleotide sequence ID" value="NZ_AP017369.1"/>
</dbReference>
<evidence type="ECO:0008006" key="3">
    <source>
        <dbReference type="Google" id="ProtNLM"/>
    </source>
</evidence>
<dbReference type="AlphaFoldDB" id="A0A169SBU9"/>
<organism evidence="1 2">
    <name type="scientific">Corynebacterium suranareeae</name>
    <dbReference type="NCBI Taxonomy" id="2506452"/>
    <lineage>
        <taxon>Bacteria</taxon>
        <taxon>Bacillati</taxon>
        <taxon>Actinomycetota</taxon>
        <taxon>Actinomycetes</taxon>
        <taxon>Mycobacteriales</taxon>
        <taxon>Corynebacteriaceae</taxon>
        <taxon>Corynebacterium</taxon>
    </lineage>
</organism>
<reference evidence="1 2" key="1">
    <citation type="submission" date="2016-02" db="EMBL/GenBank/DDBJ databases">
        <title>Corynebacterium glutamicum N24 whole genome sequencing project.</title>
        <authorList>
            <person name="Matsutani M."/>
            <person name="Nangtapong N."/>
            <person name="Yakushi T."/>
            <person name="Matsushita K."/>
        </authorList>
    </citation>
    <scope>NUCLEOTIDE SEQUENCE [LARGE SCALE GENOMIC DNA]</scope>
    <source>
        <strain evidence="1 2">N24</strain>
    </source>
</reference>
<keyword evidence="2" id="KW-1185">Reference proteome</keyword>
<accession>A0A169SBU9</accession>
<name>A0A169SBU9_9CORY</name>
<protein>
    <recommendedName>
        <fullName evidence="3">DUF1684 domain-containing protein</fullName>
    </recommendedName>
</protein>
<gene>
    <name evidence="1" type="ORF">N24_3132</name>
</gene>
<dbReference type="Pfam" id="PF07920">
    <property type="entry name" value="DUF1684"/>
    <property type="match status" value="1"/>
</dbReference>